<dbReference type="Proteomes" id="UP000718281">
    <property type="component" value="Unassembled WGS sequence"/>
</dbReference>
<gene>
    <name evidence="2" type="ORF">IPF40_06810</name>
    <name evidence="3" type="ORF">IPP00_04600</name>
</gene>
<evidence type="ECO:0000313" key="3">
    <source>
        <dbReference type="EMBL" id="MBL0003280.1"/>
    </source>
</evidence>
<dbReference type="PANTHER" id="PTHR33303:SF2">
    <property type="entry name" value="COA-BINDING DOMAIN-CONTAINING PROTEIN"/>
    <property type="match status" value="1"/>
</dbReference>
<feature type="domain" description="CoA-binding" evidence="1">
    <location>
        <begin position="15"/>
        <end position="117"/>
    </location>
</feature>
<dbReference type="InterPro" id="IPR036291">
    <property type="entry name" value="NAD(P)-bd_dom_sf"/>
</dbReference>
<dbReference type="SUPFAM" id="SSF51735">
    <property type="entry name" value="NAD(P)-binding Rossmann-fold domains"/>
    <property type="match status" value="1"/>
</dbReference>
<sequence length="146" mass="15738">MTAHHNHLEVIRALLTTPATWAVFGLSDNEGRTAYRIAQWLRVRLDMQVLPIHPSAPFDPPVLGSPGYAALAAIPDGVRVAVVDCFVRSELVGAVVDEAIAQRERLGIGAVWLQLGVIDEAAAARAEAAGLAVVMDTCPRIEWPRL</sequence>
<dbReference type="SMART" id="SM00881">
    <property type="entry name" value="CoA_binding"/>
    <property type="match status" value="1"/>
</dbReference>
<evidence type="ECO:0000313" key="2">
    <source>
        <dbReference type="EMBL" id="MBK6300760.1"/>
    </source>
</evidence>
<dbReference type="Proteomes" id="UP000886632">
    <property type="component" value="Unassembled WGS sequence"/>
</dbReference>
<evidence type="ECO:0000313" key="4">
    <source>
        <dbReference type="Proteomes" id="UP000718281"/>
    </source>
</evidence>
<dbReference type="InterPro" id="IPR003781">
    <property type="entry name" value="CoA-bd"/>
</dbReference>
<dbReference type="AlphaFoldDB" id="A0A934X5D3"/>
<comment type="caution">
    <text evidence="2">The sequence shown here is derived from an EMBL/GenBank/DDBJ whole genome shotgun (WGS) entry which is preliminary data.</text>
</comment>
<dbReference type="Pfam" id="PF13380">
    <property type="entry name" value="CoA_binding_2"/>
    <property type="match status" value="1"/>
</dbReference>
<name>A0A934X5D3_9MICO</name>
<proteinExistence type="predicted"/>
<dbReference type="EMBL" id="JADKGK010000010">
    <property type="protein sequence ID" value="MBL0003280.1"/>
    <property type="molecule type" value="Genomic_DNA"/>
</dbReference>
<organism evidence="2 4">
    <name type="scientific">Candidatus Phosphoribacter hodrii</name>
    <dbReference type="NCBI Taxonomy" id="2953743"/>
    <lineage>
        <taxon>Bacteria</taxon>
        <taxon>Bacillati</taxon>
        <taxon>Actinomycetota</taxon>
        <taxon>Actinomycetes</taxon>
        <taxon>Micrococcales</taxon>
        <taxon>Dermatophilaceae</taxon>
        <taxon>Candidatus Phosphoribacter</taxon>
    </lineage>
</organism>
<dbReference type="EMBL" id="JADIXZ010000004">
    <property type="protein sequence ID" value="MBK6300760.1"/>
    <property type="molecule type" value="Genomic_DNA"/>
</dbReference>
<dbReference type="PANTHER" id="PTHR33303">
    <property type="entry name" value="CYTOPLASMIC PROTEIN-RELATED"/>
    <property type="match status" value="1"/>
</dbReference>
<protein>
    <submittedName>
        <fullName evidence="2">CoA-binding protein</fullName>
    </submittedName>
</protein>
<dbReference type="Gene3D" id="3.40.50.720">
    <property type="entry name" value="NAD(P)-binding Rossmann-like Domain"/>
    <property type="match status" value="1"/>
</dbReference>
<evidence type="ECO:0000259" key="1">
    <source>
        <dbReference type="SMART" id="SM00881"/>
    </source>
</evidence>
<reference evidence="2 4" key="1">
    <citation type="submission" date="2020-10" db="EMBL/GenBank/DDBJ databases">
        <title>Connecting structure to function with the recovery of over 1000 high-quality activated sludge metagenome-assembled genomes encoding full-length rRNA genes using long-read sequencing.</title>
        <authorList>
            <person name="Singleton C.M."/>
            <person name="Petriglieri F."/>
            <person name="Kristensen J.M."/>
            <person name="Kirkegaard R.H."/>
            <person name="Michaelsen T.Y."/>
            <person name="Andersen M.H."/>
            <person name="Karst S.M."/>
            <person name="Dueholm M.S."/>
            <person name="Nielsen P.H."/>
            <person name="Albertsen M."/>
        </authorList>
    </citation>
    <scope>NUCLEOTIDE SEQUENCE [LARGE SCALE GENOMIC DNA]</scope>
    <source>
        <strain evidence="2">AalE_18-Q3-R2-46_BAT3C.188</strain>
        <strain evidence="3">Ribe_18-Q3-R11-54_MAXAC.001</strain>
    </source>
</reference>
<accession>A0A934X5D3</accession>